<accession>A0A3L7K3F5</accession>
<reference evidence="2 3" key="1">
    <citation type="submission" date="2018-10" db="EMBL/GenBank/DDBJ databases">
        <title>Falsibacillus sp. genome draft.</title>
        <authorList>
            <person name="Shi S."/>
        </authorList>
    </citation>
    <scope>NUCLEOTIDE SEQUENCE [LARGE SCALE GENOMIC DNA]</scope>
    <source>
        <strain evidence="2 3">GY 10110</strain>
    </source>
</reference>
<organism evidence="2 3">
    <name type="scientific">Falsibacillus albus</name>
    <dbReference type="NCBI Taxonomy" id="2478915"/>
    <lineage>
        <taxon>Bacteria</taxon>
        <taxon>Bacillati</taxon>
        <taxon>Bacillota</taxon>
        <taxon>Bacilli</taxon>
        <taxon>Bacillales</taxon>
        <taxon>Bacillaceae</taxon>
        <taxon>Falsibacillus</taxon>
    </lineage>
</organism>
<protein>
    <recommendedName>
        <fullName evidence="4">Spore coat protein</fullName>
    </recommendedName>
</protein>
<dbReference type="InterPro" id="IPR025555">
    <property type="entry name" value="YppG"/>
</dbReference>
<evidence type="ECO:0000313" key="3">
    <source>
        <dbReference type="Proteomes" id="UP000276770"/>
    </source>
</evidence>
<name>A0A3L7K3F5_9BACI</name>
<dbReference type="Pfam" id="PF14179">
    <property type="entry name" value="YppG"/>
    <property type="match status" value="1"/>
</dbReference>
<evidence type="ECO:0000313" key="2">
    <source>
        <dbReference type="EMBL" id="RLQ95242.1"/>
    </source>
</evidence>
<proteinExistence type="predicted"/>
<evidence type="ECO:0008006" key="4">
    <source>
        <dbReference type="Google" id="ProtNLM"/>
    </source>
</evidence>
<sequence>MQQHPGGVVPYNPQPPYGMPYPYGQFPPMNNPGYIQNGNPSNNPNFQLNHYPGQHPGQFYGNQQQIPSQIFQNPLQPAEEANQGAAQQQGYANPYPKASFMQKPQGSGVSSLMNSFKGQDGSLDFNKMMNTAGQMMNAVNQVGSMVKGIGGFFKI</sequence>
<comment type="caution">
    <text evidence="2">The sequence shown here is derived from an EMBL/GenBank/DDBJ whole genome shotgun (WGS) entry which is preliminary data.</text>
</comment>
<feature type="region of interest" description="Disordered" evidence="1">
    <location>
        <begin position="77"/>
        <end position="97"/>
    </location>
</feature>
<evidence type="ECO:0000256" key="1">
    <source>
        <dbReference type="SAM" id="MobiDB-lite"/>
    </source>
</evidence>
<dbReference type="EMBL" id="RCVZ01000007">
    <property type="protein sequence ID" value="RLQ95242.1"/>
    <property type="molecule type" value="Genomic_DNA"/>
</dbReference>
<dbReference type="AlphaFoldDB" id="A0A3L7K3F5"/>
<gene>
    <name evidence="2" type="ORF">D9X91_11620</name>
</gene>
<keyword evidence="3" id="KW-1185">Reference proteome</keyword>
<feature type="compositionally biased region" description="Low complexity" evidence="1">
    <location>
        <begin position="77"/>
        <end position="95"/>
    </location>
</feature>
<dbReference type="OrthoDB" id="2456726at2"/>
<dbReference type="Proteomes" id="UP000276770">
    <property type="component" value="Unassembled WGS sequence"/>
</dbReference>